<gene>
    <name evidence="2" type="ORF">GJ744_011412</name>
</gene>
<feature type="compositionally biased region" description="Basic and acidic residues" evidence="1">
    <location>
        <begin position="9"/>
        <end position="18"/>
    </location>
</feature>
<feature type="region of interest" description="Disordered" evidence="1">
    <location>
        <begin position="1"/>
        <end position="69"/>
    </location>
</feature>
<organism evidence="2 3">
    <name type="scientific">Endocarpon pusillum</name>
    <dbReference type="NCBI Taxonomy" id="364733"/>
    <lineage>
        <taxon>Eukaryota</taxon>
        <taxon>Fungi</taxon>
        <taxon>Dikarya</taxon>
        <taxon>Ascomycota</taxon>
        <taxon>Pezizomycotina</taxon>
        <taxon>Eurotiomycetes</taxon>
        <taxon>Chaetothyriomycetidae</taxon>
        <taxon>Verrucariales</taxon>
        <taxon>Verrucariaceae</taxon>
        <taxon>Endocarpon</taxon>
    </lineage>
</organism>
<evidence type="ECO:0000256" key="1">
    <source>
        <dbReference type="SAM" id="MobiDB-lite"/>
    </source>
</evidence>
<proteinExistence type="predicted"/>
<evidence type="ECO:0000313" key="2">
    <source>
        <dbReference type="EMBL" id="KAF7506800.1"/>
    </source>
</evidence>
<protein>
    <submittedName>
        <fullName evidence="2">Uncharacterized protein</fullName>
    </submittedName>
</protein>
<accession>A0A8H7E2Z7</accession>
<sequence length="69" mass="7711">MGSPRKRRPSETTHDNSILKRKRGTSWSKTPNPQVSEGGSNASRKRGCRATEDAAERQSEQGHLCDRCK</sequence>
<keyword evidence="3" id="KW-1185">Reference proteome</keyword>
<feature type="compositionally biased region" description="Polar residues" evidence="1">
    <location>
        <begin position="25"/>
        <end position="42"/>
    </location>
</feature>
<comment type="caution">
    <text evidence="2">The sequence shown here is derived from an EMBL/GenBank/DDBJ whole genome shotgun (WGS) entry which is preliminary data.</text>
</comment>
<dbReference type="Proteomes" id="UP000606974">
    <property type="component" value="Unassembled WGS sequence"/>
</dbReference>
<dbReference type="AlphaFoldDB" id="A0A8H7E2Z7"/>
<reference evidence="2" key="1">
    <citation type="submission" date="2020-02" db="EMBL/GenBank/DDBJ databases">
        <authorList>
            <person name="Palmer J.M."/>
        </authorList>
    </citation>
    <scope>NUCLEOTIDE SEQUENCE</scope>
    <source>
        <strain evidence="2">EPUS1.4</strain>
        <tissue evidence="2">Thallus</tissue>
    </source>
</reference>
<dbReference type="EMBL" id="JAACFV010000080">
    <property type="protein sequence ID" value="KAF7506800.1"/>
    <property type="molecule type" value="Genomic_DNA"/>
</dbReference>
<name>A0A8H7E2Z7_9EURO</name>
<feature type="compositionally biased region" description="Basic and acidic residues" evidence="1">
    <location>
        <begin position="49"/>
        <end position="69"/>
    </location>
</feature>
<evidence type="ECO:0000313" key="3">
    <source>
        <dbReference type="Proteomes" id="UP000606974"/>
    </source>
</evidence>